<dbReference type="SUPFAM" id="SSF102735">
    <property type="entry name" value="Trigger factor ribosome-binding domain"/>
    <property type="match status" value="1"/>
</dbReference>
<keyword evidence="9" id="KW-0131">Cell cycle</keyword>
<protein>
    <recommendedName>
        <fullName evidence="4 9">Trigger factor</fullName>
        <shortName evidence="9">TF</shortName>
        <ecNumber evidence="3 9">5.2.1.8</ecNumber>
    </recommendedName>
    <alternativeName>
        <fullName evidence="8 9">PPIase</fullName>
    </alternativeName>
</protein>
<dbReference type="InterPro" id="IPR037041">
    <property type="entry name" value="Trigger_fac_C_sf"/>
</dbReference>
<dbReference type="Pfam" id="PF05697">
    <property type="entry name" value="Trigger_N"/>
    <property type="match status" value="1"/>
</dbReference>
<keyword evidence="6 9" id="KW-0143">Chaperone</keyword>
<dbReference type="PIRSF" id="PIRSF003095">
    <property type="entry name" value="Trigger_factor"/>
    <property type="match status" value="1"/>
</dbReference>
<dbReference type="EMBL" id="PHFL01000010">
    <property type="protein sequence ID" value="RFM25024.1"/>
    <property type="molecule type" value="Genomic_DNA"/>
</dbReference>
<comment type="catalytic activity">
    <reaction evidence="1 9">
        <text>[protein]-peptidylproline (omega=180) = [protein]-peptidylproline (omega=0)</text>
        <dbReference type="Rhea" id="RHEA:16237"/>
        <dbReference type="Rhea" id="RHEA-COMP:10747"/>
        <dbReference type="Rhea" id="RHEA-COMP:10748"/>
        <dbReference type="ChEBI" id="CHEBI:83833"/>
        <dbReference type="ChEBI" id="CHEBI:83834"/>
        <dbReference type="EC" id="5.2.1.8"/>
    </reaction>
</comment>
<evidence type="ECO:0000256" key="8">
    <source>
        <dbReference type="ARBA" id="ARBA00029986"/>
    </source>
</evidence>
<evidence type="ECO:0000256" key="5">
    <source>
        <dbReference type="ARBA" id="ARBA00023110"/>
    </source>
</evidence>
<dbReference type="InterPro" id="IPR046357">
    <property type="entry name" value="PPIase_dom_sf"/>
</dbReference>
<sequence length="433" mass="49924">MDNTITSLSATQQEMTLTLEPSEFTPVIEARFKEVQANAQIKGFRKGKVPMELVRRLMGKEIEADAVEFLANKFFSAVAEEKKLKIVGKAHLRHFEYAPDQRLKIYVQYEVQPEFELKPYDNYSFTKIVYQITDADVDVEVKALLAQHGAWVSKDGEAEDEDLVIADMQKLDATGTAIIGGRRENQEFFLGELDDESALKKALLGVKVGDERDIDIEMRKEDGTAERTHFRIFVKEIKRLDLPELTDELAKELSNGRCTTAQDLRNDIRQALEKYYAEKSEEDLLEDIAQRFVKDNVVEVPSAMVRSFENLLVDNTRQRMGGSFPRGFSEEAFRREIRPSAELQARWMLIRYKLAEMHNLKVEEDDIRAEAEKDAKASGLDVNQLLRAYTSNQMREYIADRILRQKIYDVIKSKVTINTETKPIPRRRLRLST</sequence>
<evidence type="ECO:0000256" key="4">
    <source>
        <dbReference type="ARBA" id="ARBA00016902"/>
    </source>
</evidence>
<dbReference type="EC" id="5.2.1.8" evidence="3 9"/>
<dbReference type="GO" id="GO:0005737">
    <property type="term" value="C:cytoplasm"/>
    <property type="evidence" value="ECO:0007669"/>
    <property type="project" value="UniProtKB-SubCell"/>
</dbReference>
<evidence type="ECO:0000256" key="2">
    <source>
        <dbReference type="ARBA" id="ARBA00005464"/>
    </source>
</evidence>
<keyword evidence="9" id="KW-0963">Cytoplasm</keyword>
<evidence type="ECO:0000256" key="3">
    <source>
        <dbReference type="ARBA" id="ARBA00013194"/>
    </source>
</evidence>
<dbReference type="InterPro" id="IPR036611">
    <property type="entry name" value="Trigger_fac_ribosome-bd_sf"/>
</dbReference>
<reference evidence="12 13" key="1">
    <citation type="journal article" date="2011" name="ISME J.">
        <title>Community ecology of hot spring cyanobacterial mats: predominant populations and their functional potential.</title>
        <authorList>
            <person name="Klatt C.G."/>
            <person name="Wood J.M."/>
            <person name="Rusch D.B."/>
            <person name="Bateson M.M."/>
            <person name="Hamamura N."/>
            <person name="Heidelberg J.F."/>
            <person name="Grossman A.R."/>
            <person name="Bhaya D."/>
            <person name="Cohan F.M."/>
            <person name="Kuhl M."/>
            <person name="Bryant D.A."/>
            <person name="Ward D.M."/>
        </authorList>
    </citation>
    <scope>NUCLEOTIDE SEQUENCE [LARGE SCALE GENOMIC DNA]</scope>
    <source>
        <strain evidence="12">OS</strain>
    </source>
</reference>
<keyword evidence="5 9" id="KW-0697">Rotamase</keyword>
<dbReference type="NCBIfam" id="TIGR00115">
    <property type="entry name" value="tig"/>
    <property type="match status" value="1"/>
</dbReference>
<evidence type="ECO:0000313" key="13">
    <source>
        <dbReference type="Proteomes" id="UP000266389"/>
    </source>
</evidence>
<evidence type="ECO:0000256" key="9">
    <source>
        <dbReference type="HAMAP-Rule" id="MF_00303"/>
    </source>
</evidence>
<comment type="function">
    <text evidence="9">Involved in protein export. Acts as a chaperone by maintaining the newly synthesized protein in an open conformation. Functions as a peptidyl-prolyl cis-trans isomerase.</text>
</comment>
<dbReference type="InterPro" id="IPR027304">
    <property type="entry name" value="Trigger_fact/SurA_dom_sf"/>
</dbReference>
<comment type="caution">
    <text evidence="12">The sequence shown here is derived from an EMBL/GenBank/DDBJ whole genome shotgun (WGS) entry which is preliminary data.</text>
</comment>
<accession>A0A395M508</accession>
<dbReference type="GO" id="GO:0003755">
    <property type="term" value="F:peptidyl-prolyl cis-trans isomerase activity"/>
    <property type="evidence" value="ECO:0007669"/>
    <property type="project" value="UniProtKB-UniRule"/>
</dbReference>
<dbReference type="AlphaFoldDB" id="A0A395M508"/>
<evidence type="ECO:0000256" key="7">
    <source>
        <dbReference type="ARBA" id="ARBA00023235"/>
    </source>
</evidence>
<dbReference type="Gene3D" id="3.30.70.1050">
    <property type="entry name" value="Trigger factor ribosome-binding domain"/>
    <property type="match status" value="1"/>
</dbReference>
<evidence type="ECO:0000256" key="1">
    <source>
        <dbReference type="ARBA" id="ARBA00000971"/>
    </source>
</evidence>
<dbReference type="Gene3D" id="1.10.3120.10">
    <property type="entry name" value="Trigger factor, C-terminal domain"/>
    <property type="match status" value="1"/>
</dbReference>
<dbReference type="SUPFAM" id="SSF109998">
    <property type="entry name" value="Triger factor/SurA peptide-binding domain-like"/>
    <property type="match status" value="1"/>
</dbReference>
<evidence type="ECO:0000259" key="11">
    <source>
        <dbReference type="Pfam" id="PF05698"/>
    </source>
</evidence>
<keyword evidence="9" id="KW-0132">Cell division</keyword>
<name>A0A395M508_9BACT</name>
<dbReference type="Proteomes" id="UP000266389">
    <property type="component" value="Unassembled WGS sequence"/>
</dbReference>
<dbReference type="GO" id="GO:0015031">
    <property type="term" value="P:protein transport"/>
    <property type="evidence" value="ECO:0007669"/>
    <property type="project" value="UniProtKB-UniRule"/>
</dbReference>
<keyword evidence="7 9" id="KW-0413">Isomerase</keyword>
<dbReference type="InterPro" id="IPR008880">
    <property type="entry name" value="Trigger_fac_C"/>
</dbReference>
<comment type="domain">
    <text evidence="9">Consists of 3 domains; the N-terminus binds the ribosome, the middle domain has PPIase activity, while the C-terminus has intrinsic chaperone activity on its own.</text>
</comment>
<feature type="domain" description="Trigger factor ribosome-binding bacterial" evidence="10">
    <location>
        <begin position="1"/>
        <end position="143"/>
    </location>
</feature>
<dbReference type="InterPro" id="IPR005215">
    <property type="entry name" value="Trig_fac"/>
</dbReference>
<dbReference type="GO" id="GO:0051301">
    <property type="term" value="P:cell division"/>
    <property type="evidence" value="ECO:0007669"/>
    <property type="project" value="UniProtKB-KW"/>
</dbReference>
<gene>
    <name evidence="9 12" type="primary">tig</name>
    <name evidence="12" type="ORF">D0433_02245</name>
</gene>
<comment type="similarity">
    <text evidence="2 9">Belongs to the FKBP-type PPIase family. Tig subfamily.</text>
</comment>
<dbReference type="GO" id="GO:0006457">
    <property type="term" value="P:protein folding"/>
    <property type="evidence" value="ECO:0007669"/>
    <property type="project" value="UniProtKB-UniRule"/>
</dbReference>
<dbReference type="HAMAP" id="MF_00303">
    <property type="entry name" value="Trigger_factor_Tig"/>
    <property type="match status" value="1"/>
</dbReference>
<dbReference type="Pfam" id="PF05698">
    <property type="entry name" value="Trigger_C"/>
    <property type="match status" value="1"/>
</dbReference>
<dbReference type="InterPro" id="IPR008881">
    <property type="entry name" value="Trigger_fac_ribosome-bd_bac"/>
</dbReference>
<evidence type="ECO:0000313" key="12">
    <source>
        <dbReference type="EMBL" id="RFM25024.1"/>
    </source>
</evidence>
<dbReference type="Gene3D" id="3.10.50.40">
    <property type="match status" value="1"/>
</dbReference>
<proteinExistence type="inferred from homology"/>
<dbReference type="SUPFAM" id="SSF54534">
    <property type="entry name" value="FKBP-like"/>
    <property type="match status" value="1"/>
</dbReference>
<feature type="domain" description="Trigger factor C-terminal" evidence="11">
    <location>
        <begin position="260"/>
        <end position="412"/>
    </location>
</feature>
<evidence type="ECO:0000256" key="6">
    <source>
        <dbReference type="ARBA" id="ARBA00023186"/>
    </source>
</evidence>
<organism evidence="12 13">
    <name type="scientific">Candidatus Thermochlorobacter aerophilus</name>
    <dbReference type="NCBI Taxonomy" id="1868324"/>
    <lineage>
        <taxon>Bacteria</taxon>
        <taxon>Pseudomonadati</taxon>
        <taxon>Chlorobiota</taxon>
        <taxon>Chlorobiia</taxon>
        <taxon>Chlorobiales</taxon>
        <taxon>Candidatus Thermochlorobacteriaceae</taxon>
        <taxon>Candidatus Thermochlorobacter</taxon>
    </lineage>
</organism>
<evidence type="ECO:0000259" key="10">
    <source>
        <dbReference type="Pfam" id="PF05697"/>
    </source>
</evidence>
<comment type="subcellular location">
    <subcellularLocation>
        <location evidence="9">Cytoplasm</location>
    </subcellularLocation>
    <text evidence="9">About half TF is bound to the ribosome near the polypeptide exit tunnel while the other half is free in the cytoplasm.</text>
</comment>